<dbReference type="GO" id="GO:0005524">
    <property type="term" value="F:ATP binding"/>
    <property type="evidence" value="ECO:0007669"/>
    <property type="project" value="UniProtKB-KW"/>
</dbReference>
<reference evidence="6" key="1">
    <citation type="submission" date="2022-08" db="EMBL/GenBank/DDBJ databases">
        <title>Genomic Encyclopedia of Type Strains, Phase V (KMG-V): Genome sequencing to study the core and pangenomes of soil and plant-associated prokaryotes.</title>
        <authorList>
            <person name="Whitman W."/>
        </authorList>
    </citation>
    <scope>NUCLEOTIDE SEQUENCE</scope>
    <source>
        <strain evidence="6">SP3049</strain>
    </source>
</reference>
<dbReference type="GO" id="GO:0016787">
    <property type="term" value="F:hydrolase activity"/>
    <property type="evidence" value="ECO:0007669"/>
    <property type="project" value="UniProtKB-KW"/>
</dbReference>
<evidence type="ECO:0000259" key="5">
    <source>
        <dbReference type="PROSITE" id="PS51206"/>
    </source>
</evidence>
<sequence length="682" mass="76908">MFDDNGPYVGVDLDECLNDGSLTDGAQRIVKRLDSYTEGSPSGTGLHIICRGFLTDLGNRSKDVKGLKELELYDSGRYFTFTGRHLDGTPETVENRAQEVYDLCQEVFSAPDPEPNRAPTEPNDLDNRELVEKAKQADDGGKFARLWNGDTSEHGDDHSRADQALVNKLAFWTGGDRDRIDQLFRQSGLCREKWTGRPDYRKRTIDKAMQGRTEFYDPDEATETADMGPRGDGQATDAPELESSDPWEEIRTTYASNKGEGRVQAADQLIDELNVATHRGSGRLYVWDDAEKVYADDGEESVRERLVDVLRSRFSQHEVSEILGMVKPKTYREEFGADGFVPVANGDLKVTADTVELTNPTPEHGFRNRSSAEWDPSADAPVFQTYLKQVVKTEEERKTLQEYAGYSLMYWGLPFHKALFLVGPQASGKSTFLSALQEMLGKTTQLSPQQLVDDEYGAIELEDSWANIASDIPSSLLSNVGRFKEITAGDRIHARRIYEQGYTIRPTAKHFYSANQLPEIKIDDNAFFRRVMIVAFPETVNREDRDPKLGQKLKLEIDGILRWAVEGLQRLLKNEDFTRDLTPQETRRLWDEHASSIGQFKIRCLNVTGDNGHAVPKDEVYDAYGQFCMDKGLPTESQRKLTRVLKRDPRIGQAKRKPAGADERCRCYTGVEIHAGGEDAPF</sequence>
<dbReference type="InterPro" id="IPR051620">
    <property type="entry name" value="ORF904-like_C"/>
</dbReference>
<dbReference type="InterPro" id="IPR027417">
    <property type="entry name" value="P-loop_NTPase"/>
</dbReference>
<keyword evidence="2" id="KW-0378">Hydrolase</keyword>
<evidence type="ECO:0000256" key="2">
    <source>
        <dbReference type="ARBA" id="ARBA00022801"/>
    </source>
</evidence>
<dbReference type="PROSITE" id="PS51206">
    <property type="entry name" value="SF3_HELICASE_1"/>
    <property type="match status" value="1"/>
</dbReference>
<dbReference type="AlphaFoldDB" id="A0A9X2Q5P7"/>
<comment type="caution">
    <text evidence="6">The sequence shown here is derived from an EMBL/GenBank/DDBJ whole genome shotgun (WGS) entry which is preliminary data.</text>
</comment>
<dbReference type="Proteomes" id="UP001155057">
    <property type="component" value="Unassembled WGS sequence"/>
</dbReference>
<accession>A0A9X2Q5P7</accession>
<keyword evidence="1" id="KW-0547">Nucleotide-binding</keyword>
<feature type="region of interest" description="Disordered" evidence="4">
    <location>
        <begin position="208"/>
        <end position="248"/>
    </location>
</feature>
<dbReference type="PANTHER" id="PTHR35372">
    <property type="entry name" value="ATP BINDING PROTEIN-RELATED"/>
    <property type="match status" value="1"/>
</dbReference>
<dbReference type="NCBIfam" id="TIGR01613">
    <property type="entry name" value="primase_Cterm"/>
    <property type="match status" value="1"/>
</dbReference>
<dbReference type="SUPFAM" id="SSF52540">
    <property type="entry name" value="P-loop containing nucleoside triphosphate hydrolases"/>
    <property type="match status" value="1"/>
</dbReference>
<dbReference type="Pfam" id="PF19263">
    <property type="entry name" value="DUF5906"/>
    <property type="match status" value="1"/>
</dbReference>
<organism evidence="6 7">
    <name type="scientific">Salinibacter ruber</name>
    <dbReference type="NCBI Taxonomy" id="146919"/>
    <lineage>
        <taxon>Bacteria</taxon>
        <taxon>Pseudomonadati</taxon>
        <taxon>Rhodothermota</taxon>
        <taxon>Rhodothermia</taxon>
        <taxon>Rhodothermales</taxon>
        <taxon>Salinibacteraceae</taxon>
        <taxon>Salinibacter</taxon>
    </lineage>
</organism>
<feature type="domain" description="SF3 helicase" evidence="5">
    <location>
        <begin position="395"/>
        <end position="549"/>
    </location>
</feature>
<dbReference type="InterPro" id="IPR045455">
    <property type="entry name" value="NrS-1_pol-like_helicase"/>
</dbReference>
<dbReference type="PANTHER" id="PTHR35372:SF2">
    <property type="entry name" value="SF3 HELICASE DOMAIN-CONTAINING PROTEIN"/>
    <property type="match status" value="1"/>
</dbReference>
<proteinExistence type="predicted"/>
<evidence type="ECO:0000256" key="1">
    <source>
        <dbReference type="ARBA" id="ARBA00022741"/>
    </source>
</evidence>
<evidence type="ECO:0000256" key="4">
    <source>
        <dbReference type="SAM" id="MobiDB-lite"/>
    </source>
</evidence>
<dbReference type="InterPro" id="IPR014015">
    <property type="entry name" value="Helicase_SF3_DNA-vir"/>
</dbReference>
<dbReference type="Pfam" id="PF22763">
    <property type="entry name" value="NrS1-1_pol-like_HBD"/>
    <property type="match status" value="1"/>
</dbReference>
<protein>
    <submittedName>
        <fullName evidence="6">P4 family phage/plasmid primase-like protein</fullName>
    </submittedName>
</protein>
<dbReference type="RefSeq" id="WP_259124761.1">
    <property type="nucleotide sequence ID" value="NZ_JANUAE010000027.1"/>
</dbReference>
<evidence type="ECO:0000313" key="7">
    <source>
        <dbReference type="Proteomes" id="UP001155057"/>
    </source>
</evidence>
<keyword evidence="3" id="KW-0067">ATP-binding</keyword>
<evidence type="ECO:0000256" key="3">
    <source>
        <dbReference type="ARBA" id="ARBA00022840"/>
    </source>
</evidence>
<evidence type="ECO:0000313" key="6">
    <source>
        <dbReference type="EMBL" id="MCS3712114.1"/>
    </source>
</evidence>
<name>A0A9X2Q5P7_9BACT</name>
<dbReference type="Gene3D" id="3.40.50.300">
    <property type="entry name" value="P-loop containing nucleotide triphosphate hydrolases"/>
    <property type="match status" value="1"/>
</dbReference>
<gene>
    <name evidence="6" type="ORF">GGP61_003752</name>
</gene>
<dbReference type="InterPro" id="IPR054468">
    <property type="entry name" value="NrSPol-like_HBD"/>
</dbReference>
<dbReference type="EMBL" id="JANUAE010000027">
    <property type="protein sequence ID" value="MCS3712114.1"/>
    <property type="molecule type" value="Genomic_DNA"/>
</dbReference>
<dbReference type="InterPro" id="IPR006500">
    <property type="entry name" value="Helicase_put_C_phage/plasmid"/>
</dbReference>